<keyword evidence="1" id="KW-0472">Membrane</keyword>
<keyword evidence="3" id="KW-1185">Reference proteome</keyword>
<feature type="transmembrane region" description="Helical" evidence="1">
    <location>
        <begin position="144"/>
        <end position="174"/>
    </location>
</feature>
<accession>A0A1V0RSG0</accession>
<reference evidence="2 3" key="1">
    <citation type="submission" date="2017-03" db="EMBL/GenBank/DDBJ databases">
        <title>Genome Sequence of Roseovarius mucosus strain SMR3 Isolated from a culture of the Diatom Skeletonema marinoi.</title>
        <authorList>
            <person name="Topel M."/>
            <person name="Pinder M."/>
            <person name="Johansson O.N."/>
            <person name="Kourtchenko O."/>
            <person name="Godhe A."/>
            <person name="Clarke A.K."/>
        </authorList>
    </citation>
    <scope>NUCLEOTIDE SEQUENCE [LARGE SCALE GENOMIC DNA]</scope>
    <source>
        <strain evidence="2 3">SMR3</strain>
    </source>
</reference>
<dbReference type="SUPFAM" id="SSF50156">
    <property type="entry name" value="PDZ domain-like"/>
    <property type="match status" value="1"/>
</dbReference>
<dbReference type="OrthoDB" id="7856966at2"/>
<keyword evidence="1" id="KW-0812">Transmembrane</keyword>
<organism evidence="2 3">
    <name type="scientific">Roseovarius mucosus</name>
    <dbReference type="NCBI Taxonomy" id="215743"/>
    <lineage>
        <taxon>Bacteria</taxon>
        <taxon>Pseudomonadati</taxon>
        <taxon>Pseudomonadota</taxon>
        <taxon>Alphaproteobacteria</taxon>
        <taxon>Rhodobacterales</taxon>
        <taxon>Roseobacteraceae</taxon>
        <taxon>Roseovarius</taxon>
    </lineage>
</organism>
<dbReference type="InterPro" id="IPR036034">
    <property type="entry name" value="PDZ_sf"/>
</dbReference>
<name>A0A1V0RSG0_9RHOB</name>
<protein>
    <submittedName>
        <fullName evidence="2">Uncharacterized protein</fullName>
    </submittedName>
</protein>
<dbReference type="EMBL" id="CP020474">
    <property type="protein sequence ID" value="ARE84681.1"/>
    <property type="molecule type" value="Genomic_DNA"/>
</dbReference>
<dbReference type="Proteomes" id="UP000192273">
    <property type="component" value="Chromosome"/>
</dbReference>
<proteinExistence type="predicted"/>
<dbReference type="AlphaFoldDB" id="A0A1V0RSG0"/>
<evidence type="ECO:0000313" key="2">
    <source>
        <dbReference type="EMBL" id="ARE84681.1"/>
    </source>
</evidence>
<sequence length="232" mass="26186">MSLSDPSPRASALALASVNPQGKALGLRPGDILMRVDGHAVDGKTKDIQALFREHPDRARALWIWRDGQVWPVLGRSAILGRWRVMPKPEVIVTLPDHSPTDRMQNFDVMIGPDETYDAQPRTPSVVALLPPLYMIQMRLWTPLILWAALTLVSVPLGWIAGAALQMLICVYFWRAAPMLVRTDRMARGFRLWRVIAARSERELHRQMTTLAPDLRFVHAPVRSVPKPVEAR</sequence>
<dbReference type="KEGG" id="rmm:ROSMUCSMR3_03218"/>
<keyword evidence="1" id="KW-1133">Transmembrane helix</keyword>
<dbReference type="Gene3D" id="2.30.42.10">
    <property type="match status" value="1"/>
</dbReference>
<gene>
    <name evidence="2" type="ORF">ROSMUCSMR3_03218</name>
</gene>
<evidence type="ECO:0000256" key="1">
    <source>
        <dbReference type="SAM" id="Phobius"/>
    </source>
</evidence>
<evidence type="ECO:0000313" key="3">
    <source>
        <dbReference type="Proteomes" id="UP000192273"/>
    </source>
</evidence>
<dbReference type="RefSeq" id="WP_081507935.1">
    <property type="nucleotide sequence ID" value="NZ_CP020474.1"/>
</dbReference>